<evidence type="ECO:0000313" key="6">
    <source>
        <dbReference type="Proteomes" id="UP000829401"/>
    </source>
</evidence>
<dbReference type="eggNOG" id="COG0791">
    <property type="taxonomic scope" value="Bacteria"/>
</dbReference>
<evidence type="ECO:0000256" key="3">
    <source>
        <dbReference type="ARBA" id="ARBA00022801"/>
    </source>
</evidence>
<dbReference type="PANTHER" id="PTHR47053:SF1">
    <property type="entry name" value="MUREIN DD-ENDOPEPTIDASE MEPH-RELATED"/>
    <property type="match status" value="1"/>
</dbReference>
<evidence type="ECO:0000313" key="5">
    <source>
        <dbReference type="EMBL" id="UNO48402.1"/>
    </source>
</evidence>
<comment type="similarity">
    <text evidence="1">Belongs to the peptidase C40 family.</text>
</comment>
<accession>A0A9E6ZEP3</accession>
<dbReference type="STRING" id="1356854.N007_09910"/>
<reference evidence="6" key="1">
    <citation type="journal article" date="2022" name="G3 (Bethesda)">
        <title>Unveiling the complete genome sequence of Alicyclobacillus acidoterrestris DSM 3922T, a taint-producing strain.</title>
        <authorList>
            <person name="Leonardo I.C."/>
            <person name="Barreto Crespo M.T."/>
            <person name="Gaspar F.B."/>
        </authorList>
    </citation>
    <scope>NUCLEOTIDE SEQUENCE [LARGE SCALE GENOMIC DNA]</scope>
    <source>
        <strain evidence="6">DSM 3922</strain>
    </source>
</reference>
<evidence type="ECO:0000256" key="4">
    <source>
        <dbReference type="ARBA" id="ARBA00022807"/>
    </source>
</evidence>
<dbReference type="InterPro" id="IPR051202">
    <property type="entry name" value="Peptidase_C40"/>
</dbReference>
<organism evidence="5 6">
    <name type="scientific">Alicyclobacillus acidoterrestris (strain ATCC 49025 / DSM 3922 / CIP 106132 / NCIMB 13137 / GD3B)</name>
    <dbReference type="NCBI Taxonomy" id="1356854"/>
    <lineage>
        <taxon>Bacteria</taxon>
        <taxon>Bacillati</taxon>
        <taxon>Bacillota</taxon>
        <taxon>Bacilli</taxon>
        <taxon>Bacillales</taxon>
        <taxon>Alicyclobacillaceae</taxon>
        <taxon>Alicyclobacillus</taxon>
    </lineage>
</organism>
<dbReference type="PANTHER" id="PTHR47053">
    <property type="entry name" value="MUREIN DD-ENDOPEPTIDASE MEPH-RELATED"/>
    <property type="match status" value="1"/>
</dbReference>
<name>T0BXL7_ALIAG</name>
<dbReference type="InterPro" id="IPR000064">
    <property type="entry name" value="NLP_P60_dom"/>
</dbReference>
<gene>
    <name evidence="5" type="ORF">K1I37_17285</name>
</gene>
<keyword evidence="3" id="KW-0378">Hydrolase</keyword>
<dbReference type="EMBL" id="CP080467">
    <property type="protein sequence ID" value="UNO48402.1"/>
    <property type="molecule type" value="Genomic_DNA"/>
</dbReference>
<keyword evidence="4" id="KW-0788">Thiol protease</keyword>
<dbReference type="GO" id="GO:0008234">
    <property type="term" value="F:cysteine-type peptidase activity"/>
    <property type="evidence" value="ECO:0007669"/>
    <property type="project" value="UniProtKB-KW"/>
</dbReference>
<keyword evidence="2" id="KW-0645">Protease</keyword>
<evidence type="ECO:0000256" key="1">
    <source>
        <dbReference type="ARBA" id="ARBA00007074"/>
    </source>
</evidence>
<protein>
    <submittedName>
        <fullName evidence="5">C40 family peptidase</fullName>
    </submittedName>
</protein>
<dbReference type="KEGG" id="aaco:K1I37_17285"/>
<dbReference type="AlphaFoldDB" id="T0BXL7"/>
<dbReference type="PROSITE" id="PS51935">
    <property type="entry name" value="NLPC_P60"/>
    <property type="match status" value="1"/>
</dbReference>
<keyword evidence="6" id="KW-1185">Reference proteome</keyword>
<proteinExistence type="inferred from homology"/>
<sequence length="131" mass="14674">MPSASWQTKYNAVLRVAKSKLGTPYIWGHNEDRGQKGFDCSNYTEYVYHHALGYKFSTSSQVQGKSVGWKVAKANMRPGDLLIFDNGKHVGIYIGNNEMIQEGGGAGKVAYMKLGKGYYWGKHLTAVKRMF</sequence>
<dbReference type="Pfam" id="PF00877">
    <property type="entry name" value="NLPC_P60"/>
    <property type="match status" value="1"/>
</dbReference>
<evidence type="ECO:0000256" key="2">
    <source>
        <dbReference type="ARBA" id="ARBA00022670"/>
    </source>
</evidence>
<dbReference type="RefSeq" id="WP_021297038.1">
    <property type="nucleotide sequence ID" value="NZ_AURB01000141.1"/>
</dbReference>
<dbReference type="SUPFAM" id="SSF54001">
    <property type="entry name" value="Cysteine proteinases"/>
    <property type="match status" value="1"/>
</dbReference>
<dbReference type="InterPro" id="IPR038765">
    <property type="entry name" value="Papain-like_cys_pep_sf"/>
</dbReference>
<dbReference type="Proteomes" id="UP000829401">
    <property type="component" value="Chromosome"/>
</dbReference>
<dbReference type="Gene3D" id="3.90.1720.10">
    <property type="entry name" value="endopeptidase domain like (from Nostoc punctiforme)"/>
    <property type="match status" value="1"/>
</dbReference>
<accession>T0BXL7</accession>
<dbReference type="GO" id="GO:0006508">
    <property type="term" value="P:proteolysis"/>
    <property type="evidence" value="ECO:0007669"/>
    <property type="project" value="UniProtKB-KW"/>
</dbReference>